<evidence type="ECO:0000256" key="1">
    <source>
        <dbReference type="ARBA" id="ARBA00023002"/>
    </source>
</evidence>
<dbReference type="PROSITE" id="PS00671">
    <property type="entry name" value="D_2_HYDROXYACID_DH_3"/>
    <property type="match status" value="1"/>
</dbReference>
<proteinExistence type="predicted"/>
<dbReference type="SUPFAM" id="SSF51735">
    <property type="entry name" value="NAD(P)-binding Rossmann-fold domains"/>
    <property type="match status" value="1"/>
</dbReference>
<dbReference type="PRINTS" id="PR00411">
    <property type="entry name" value="PNDRDTASEI"/>
</dbReference>
<evidence type="ECO:0000256" key="2">
    <source>
        <dbReference type="ARBA" id="ARBA00023027"/>
    </source>
</evidence>
<dbReference type="EMBL" id="CP097160">
    <property type="protein sequence ID" value="UQN15982.1"/>
    <property type="molecule type" value="Genomic_DNA"/>
</dbReference>
<reference evidence="4" key="1">
    <citation type="submission" date="2022-05" db="EMBL/GenBank/DDBJ databases">
        <title>Complete genome sequence of toluene-degrading Gulosibacter sediminis strain ACHW.36C.</title>
        <authorList>
            <person name="Wai A.C."/>
            <person name="Lai G.K."/>
            <person name="Griffin S.D."/>
            <person name="Leung F.C."/>
        </authorList>
    </citation>
    <scope>NUCLEOTIDE SEQUENCE [LARGE SCALE GENOMIC DNA]</scope>
    <source>
        <strain evidence="4">ACHW.36C</strain>
    </source>
</reference>
<keyword evidence="2" id="KW-0520">NAD</keyword>
<gene>
    <name evidence="4" type="ORF">M3M28_05910</name>
</gene>
<organism evidence="4">
    <name type="scientific">Gulosibacter sediminis</name>
    <dbReference type="NCBI Taxonomy" id="1729695"/>
    <lineage>
        <taxon>Bacteria</taxon>
        <taxon>Bacillati</taxon>
        <taxon>Actinomycetota</taxon>
        <taxon>Actinomycetes</taxon>
        <taxon>Micrococcales</taxon>
        <taxon>Microbacteriaceae</taxon>
        <taxon>Gulosibacter</taxon>
    </lineage>
</organism>
<dbReference type="Pfam" id="PF02826">
    <property type="entry name" value="2-Hacid_dh_C"/>
    <property type="match status" value="1"/>
</dbReference>
<dbReference type="InterPro" id="IPR036291">
    <property type="entry name" value="NAD(P)-bd_dom_sf"/>
</dbReference>
<dbReference type="SUPFAM" id="SSF52283">
    <property type="entry name" value="Formate/glycerate dehydrogenase catalytic domain-like"/>
    <property type="match status" value="1"/>
</dbReference>
<dbReference type="PANTHER" id="PTHR43333:SF1">
    <property type="entry name" value="D-ISOMER SPECIFIC 2-HYDROXYACID DEHYDROGENASE NAD-BINDING DOMAIN-CONTAINING PROTEIN"/>
    <property type="match status" value="1"/>
</dbReference>
<protein>
    <submittedName>
        <fullName evidence="4">D-isomer specific 2-hydroxyacid dehydrogenase family protein</fullName>
    </submittedName>
</protein>
<accession>A0ABY4N3F2</accession>
<dbReference type="PANTHER" id="PTHR43333">
    <property type="entry name" value="2-HACID_DH_C DOMAIN-CONTAINING PROTEIN"/>
    <property type="match status" value="1"/>
</dbReference>
<evidence type="ECO:0000313" key="4">
    <source>
        <dbReference type="EMBL" id="UQN15982.1"/>
    </source>
</evidence>
<dbReference type="InterPro" id="IPR029753">
    <property type="entry name" value="D-isomer_DH_CS"/>
</dbReference>
<feature type="domain" description="D-isomer specific 2-hydroxyacid dehydrogenase NAD-binding" evidence="3">
    <location>
        <begin position="137"/>
        <end position="294"/>
    </location>
</feature>
<dbReference type="CDD" id="cd12159">
    <property type="entry name" value="2-Hacid_dh_2"/>
    <property type="match status" value="1"/>
</dbReference>
<name>A0ABY4N3F2_9MICO</name>
<keyword evidence="1" id="KW-0560">Oxidoreductase</keyword>
<dbReference type="InterPro" id="IPR006140">
    <property type="entry name" value="D-isomer_DH_NAD-bd"/>
</dbReference>
<evidence type="ECO:0000259" key="3">
    <source>
        <dbReference type="Pfam" id="PF02826"/>
    </source>
</evidence>
<sequence>MTAFHHREVLSAPATKLEGDARPNPGKITVLPAGSGRAQTQAVLDAGGEVTELSEATRGLIYTSYHDIEPLFEALDAYPNIGWVQLPYAGIDAYAKRLAPYAERGLVVTSAKGSYAQPVAEHALALTLAAQRSLALRSRATKWGPSLGRSLYGNHVVILGAGGIAAELLSLLRPFGVTTTVVRRSATPLEGADRTVTSDEFDTVLPEADVVVLAAASTDETYHLINAGRLRAMKATAVLVNIGRGPLVDTDALESALNAEEIYGAGLDVTDPEPLPEGHPLWSNDRCLITPHSADTPEMTLPLLLRRIDDNVRGFLSTGEFVGLADPVKGY</sequence>
<dbReference type="Gene3D" id="3.40.50.720">
    <property type="entry name" value="NAD(P)-binding Rossmann-like Domain"/>
    <property type="match status" value="2"/>
</dbReference>